<accession>A0A813MR75</accession>
<comment type="caution">
    <text evidence="1">The sequence shown here is derived from an EMBL/GenBank/DDBJ whole genome shotgun (WGS) entry which is preliminary data.</text>
</comment>
<dbReference type="EMBL" id="CAJNOH010000003">
    <property type="protein sequence ID" value="CAF0728716.1"/>
    <property type="molecule type" value="Genomic_DNA"/>
</dbReference>
<dbReference type="SUPFAM" id="SSF54593">
    <property type="entry name" value="Glyoxalase/Bleomycin resistance protein/Dihydroxybiphenyl dioxygenase"/>
    <property type="match status" value="1"/>
</dbReference>
<dbReference type="Proteomes" id="UP000663854">
    <property type="component" value="Unassembled WGS sequence"/>
</dbReference>
<evidence type="ECO:0008006" key="3">
    <source>
        <dbReference type="Google" id="ProtNLM"/>
    </source>
</evidence>
<organism evidence="1 2">
    <name type="scientific">Rotaria sordida</name>
    <dbReference type="NCBI Taxonomy" id="392033"/>
    <lineage>
        <taxon>Eukaryota</taxon>
        <taxon>Metazoa</taxon>
        <taxon>Spiralia</taxon>
        <taxon>Gnathifera</taxon>
        <taxon>Rotifera</taxon>
        <taxon>Eurotatoria</taxon>
        <taxon>Bdelloidea</taxon>
        <taxon>Philodinida</taxon>
        <taxon>Philodinidae</taxon>
        <taxon>Rotaria</taxon>
    </lineage>
</organism>
<reference evidence="1" key="1">
    <citation type="submission" date="2021-02" db="EMBL/GenBank/DDBJ databases">
        <authorList>
            <person name="Nowell W R."/>
        </authorList>
    </citation>
    <scope>NUCLEOTIDE SEQUENCE</scope>
</reference>
<dbReference type="Gene3D" id="3.10.180.10">
    <property type="entry name" value="2,3-Dihydroxybiphenyl 1,2-Dioxygenase, domain 1"/>
    <property type="match status" value="1"/>
</dbReference>
<protein>
    <recommendedName>
        <fullName evidence="3">VOC domain-containing protein</fullName>
    </recommendedName>
</protein>
<evidence type="ECO:0000313" key="2">
    <source>
        <dbReference type="Proteomes" id="UP000663854"/>
    </source>
</evidence>
<evidence type="ECO:0000313" key="1">
    <source>
        <dbReference type="EMBL" id="CAF0728716.1"/>
    </source>
</evidence>
<dbReference type="AlphaFoldDB" id="A0A813MR75"/>
<proteinExistence type="predicted"/>
<gene>
    <name evidence="1" type="ORF">PYM288_LOCUS792</name>
</gene>
<dbReference type="InterPro" id="IPR029068">
    <property type="entry name" value="Glyas_Bleomycin-R_OHBP_Dase"/>
</dbReference>
<name>A0A813MR75_9BILA</name>
<sequence length="97" mass="10043">MDDMGEMMGMKMVGFPSDMGNGKVSGALVQGPMHKPSATGAFVYLNANPSIKTVVDRIEAAGGKVQMPGTEISADIGYMAFFTDSEGNTVALHAQGA</sequence>